<dbReference type="EMBL" id="JAPIUZ010000001">
    <property type="protein sequence ID" value="MCX2563122.1"/>
    <property type="molecule type" value="Genomic_DNA"/>
</dbReference>
<reference evidence="1 2" key="1">
    <citation type="submission" date="2022-11" db="EMBL/GenBank/DDBJ databases">
        <title>Genome sequencing of Acetobacter type strain.</title>
        <authorList>
            <person name="Heo J."/>
            <person name="Lee D."/>
            <person name="Han B.-H."/>
            <person name="Hong S.-B."/>
            <person name="Kwon S.-W."/>
        </authorList>
    </citation>
    <scope>NUCLEOTIDE SEQUENCE [LARGE SCALE GENOMIC DNA]</scope>
    <source>
        <strain evidence="1 2">KACC 21253</strain>
    </source>
</reference>
<keyword evidence="2" id="KW-1185">Reference proteome</keyword>
<dbReference type="InterPro" id="IPR014710">
    <property type="entry name" value="RmlC-like_jellyroll"/>
</dbReference>
<dbReference type="Gene3D" id="2.60.120.10">
    <property type="entry name" value="Jelly Rolls"/>
    <property type="match status" value="1"/>
</dbReference>
<dbReference type="Pfam" id="PF05962">
    <property type="entry name" value="HutD"/>
    <property type="match status" value="1"/>
</dbReference>
<dbReference type="InterPro" id="IPR011051">
    <property type="entry name" value="RmlC_Cupin_sf"/>
</dbReference>
<dbReference type="PANTHER" id="PTHR37943:SF1">
    <property type="entry name" value="PROTEIN VES"/>
    <property type="match status" value="1"/>
</dbReference>
<accession>A0ABT3QCV6</accession>
<dbReference type="Proteomes" id="UP001301152">
    <property type="component" value="Unassembled WGS sequence"/>
</dbReference>
<evidence type="ECO:0000313" key="2">
    <source>
        <dbReference type="Proteomes" id="UP001301152"/>
    </source>
</evidence>
<evidence type="ECO:0000313" key="1">
    <source>
        <dbReference type="EMBL" id="MCX2563122.1"/>
    </source>
</evidence>
<dbReference type="PANTHER" id="PTHR37943">
    <property type="entry name" value="PROTEIN VES"/>
    <property type="match status" value="1"/>
</dbReference>
<name>A0ABT3QCV6_9PROT</name>
<sequence length="196" mass="22323">MWRRQCLSEIRAQPWRNGQGVTRLIAEETTSGAGLQWRLSVADILNDAPFSRFPGWWRYFAILSQGEVALSAKDKSWFHLIKNKNSPIKFSGDEDVLSACSAGGVQALNLMIKDEKDKVKKIDFSFFDKQFSFSGKNKGTQRVFIFPSVGRWVLLRNDSSDMRLLPGEVWSCVVSDNSENILIPQEKESSLFRIIL</sequence>
<proteinExistence type="predicted"/>
<protein>
    <submittedName>
        <fullName evidence="1">HutD family protein</fullName>
    </submittedName>
</protein>
<comment type="caution">
    <text evidence="1">The sequence shown here is derived from an EMBL/GenBank/DDBJ whole genome shotgun (WGS) entry which is preliminary data.</text>
</comment>
<gene>
    <name evidence="1" type="ORF">OQ497_03990</name>
</gene>
<organism evidence="1 2">
    <name type="scientific">Acetobacter thailandicus</name>
    <dbReference type="NCBI Taxonomy" id="1502842"/>
    <lineage>
        <taxon>Bacteria</taxon>
        <taxon>Pseudomonadati</taxon>
        <taxon>Pseudomonadota</taxon>
        <taxon>Alphaproteobacteria</taxon>
        <taxon>Acetobacterales</taxon>
        <taxon>Acetobacteraceae</taxon>
        <taxon>Acetobacter</taxon>
    </lineage>
</organism>
<dbReference type="RefSeq" id="WP_173560100.1">
    <property type="nucleotide sequence ID" value="NZ_JAPIUZ010000001.1"/>
</dbReference>
<dbReference type="SUPFAM" id="SSF51182">
    <property type="entry name" value="RmlC-like cupins"/>
    <property type="match status" value="1"/>
</dbReference>
<dbReference type="InterPro" id="IPR010282">
    <property type="entry name" value="Uncharacterised_HutD/Ves"/>
</dbReference>